<evidence type="ECO:0000256" key="5">
    <source>
        <dbReference type="ARBA" id="ARBA00022475"/>
    </source>
</evidence>
<dbReference type="SUPFAM" id="SSF49503">
    <property type="entry name" value="Cupredoxins"/>
    <property type="match status" value="1"/>
</dbReference>
<comment type="subcellular location">
    <subcellularLocation>
        <location evidence="2">Cell membrane</location>
        <topology evidence="2">Multi-pass membrane protein</topology>
    </subcellularLocation>
</comment>
<dbReference type="SUPFAM" id="SSF81464">
    <property type="entry name" value="Cytochrome c oxidase subunit II-like, transmembrane region"/>
    <property type="match status" value="1"/>
</dbReference>
<reference evidence="18 19" key="1">
    <citation type="submission" date="2020-01" db="EMBL/GenBank/DDBJ databases">
        <title>A novel Bacillus sp. from Pasinler.</title>
        <authorList>
            <person name="Adiguzel A."/>
            <person name="Ay H."/>
            <person name="Baltaci M.O."/>
        </authorList>
    </citation>
    <scope>NUCLEOTIDE SEQUENCE [LARGE SCALE GENOMIC DNA]</scope>
    <source>
        <strain evidence="18 19">P1</strain>
    </source>
</reference>
<feature type="region of interest" description="Disordered" evidence="14">
    <location>
        <begin position="296"/>
        <end position="319"/>
    </location>
</feature>
<dbReference type="InterPro" id="IPR045187">
    <property type="entry name" value="CcO_II"/>
</dbReference>
<evidence type="ECO:0000256" key="14">
    <source>
        <dbReference type="SAM" id="MobiDB-lite"/>
    </source>
</evidence>
<evidence type="ECO:0000259" key="17">
    <source>
        <dbReference type="PROSITE" id="PS50999"/>
    </source>
</evidence>
<dbReference type="PANTHER" id="PTHR22888">
    <property type="entry name" value="CYTOCHROME C OXIDASE, SUBUNIT II"/>
    <property type="match status" value="1"/>
</dbReference>
<feature type="domain" description="Cytochrome oxidase subunit II copper A binding" evidence="16">
    <location>
        <begin position="123"/>
        <end position="235"/>
    </location>
</feature>
<evidence type="ECO:0000256" key="2">
    <source>
        <dbReference type="ARBA" id="ARBA00004651"/>
    </source>
</evidence>
<comment type="caution">
    <text evidence="18">The sequence shown here is derived from an EMBL/GenBank/DDBJ whole genome shotgun (WGS) entry which is preliminary data.</text>
</comment>
<dbReference type="Pfam" id="PF02790">
    <property type="entry name" value="COX2_TM"/>
    <property type="match status" value="1"/>
</dbReference>
<dbReference type="Proteomes" id="UP000743899">
    <property type="component" value="Unassembled WGS sequence"/>
</dbReference>
<dbReference type="PROSITE" id="PS50999">
    <property type="entry name" value="COX2_TM"/>
    <property type="match status" value="1"/>
</dbReference>
<sequence length="319" mass="36129">MKKLKGLILSASLLLAVLFLSGCELIVFDSAGPMAQIITDVINWSLIWIGLIVVVVLALFIVFVWKYRARPDNEDYMPPQEEGNKVIEVIWTLIPIVIVVILLVPTVKSLYALEEVPAEYADQEPLVIHVTSADWKWIFSYPEENIETINYVTIPTERPVIFKLTSAGTMQSFWIPQLAGQKYTMANMETELPIVAEREGEYFGRNTSFNGEGYQEMEFSVEAVSQEDFDAWVEEVHAHAPELTEEEYYEKLQPSHLGRETYVGTHLQWINHAEHGGNANERILNPEAYRGHGYPGKIFHDPAEVPENENENGGGHSGH</sequence>
<keyword evidence="8" id="KW-0732">Signal</keyword>
<dbReference type="PRINTS" id="PR01166">
    <property type="entry name" value="CYCOXIDASEII"/>
</dbReference>
<keyword evidence="19" id="KW-1185">Reference proteome</keyword>
<keyword evidence="12 15" id="KW-0472">Membrane</keyword>
<evidence type="ECO:0000256" key="3">
    <source>
        <dbReference type="ARBA" id="ARBA00007866"/>
    </source>
</evidence>
<keyword evidence="9" id="KW-0249">Electron transport</keyword>
<evidence type="ECO:0000256" key="13">
    <source>
        <dbReference type="ARBA" id="ARBA00033219"/>
    </source>
</evidence>
<dbReference type="InterPro" id="IPR002429">
    <property type="entry name" value="CcO_II-like_C"/>
</dbReference>
<comment type="similarity">
    <text evidence="3">Belongs to the cytochrome c oxidase subunit 2 family.</text>
</comment>
<protein>
    <recommendedName>
        <fullName evidence="13">Quinol oxidase polypeptide II</fullName>
    </recommendedName>
</protein>
<keyword evidence="4" id="KW-0813">Transport</keyword>
<keyword evidence="11" id="KW-0560">Oxidoreductase</keyword>
<evidence type="ECO:0000313" key="18">
    <source>
        <dbReference type="EMBL" id="NCU17345.1"/>
    </source>
</evidence>
<dbReference type="InterPro" id="IPR008972">
    <property type="entry name" value="Cupredoxin"/>
</dbReference>
<dbReference type="PANTHER" id="PTHR22888:SF18">
    <property type="entry name" value="CYTOCHROME BO(3) UBIQUINOL OXIDASE SUBUNIT 2"/>
    <property type="match status" value="1"/>
</dbReference>
<evidence type="ECO:0000256" key="12">
    <source>
        <dbReference type="ARBA" id="ARBA00023136"/>
    </source>
</evidence>
<feature type="transmembrane region" description="Helical" evidence="15">
    <location>
        <begin position="41"/>
        <end position="65"/>
    </location>
</feature>
<evidence type="ECO:0000256" key="11">
    <source>
        <dbReference type="ARBA" id="ARBA00023002"/>
    </source>
</evidence>
<keyword evidence="7 15" id="KW-0812">Transmembrane</keyword>
<organism evidence="18 19">
    <name type="scientific">Pallidibacillus pasinlerensis</name>
    <dbReference type="NCBI Taxonomy" id="2703818"/>
    <lineage>
        <taxon>Bacteria</taxon>
        <taxon>Bacillati</taxon>
        <taxon>Bacillota</taxon>
        <taxon>Bacilli</taxon>
        <taxon>Bacillales</taxon>
        <taxon>Bacillaceae</taxon>
        <taxon>Pallidibacillus</taxon>
    </lineage>
</organism>
<dbReference type="CDD" id="cd04212">
    <property type="entry name" value="CuRO_UO_II"/>
    <property type="match status" value="1"/>
</dbReference>
<name>A0ABX0A1N7_9BACI</name>
<dbReference type="Gene3D" id="2.60.40.420">
    <property type="entry name" value="Cupredoxins - blue copper proteins"/>
    <property type="match status" value="1"/>
</dbReference>
<dbReference type="RefSeq" id="WP_161920177.1">
    <property type="nucleotide sequence ID" value="NZ_JAACYS010000019.1"/>
</dbReference>
<evidence type="ECO:0000256" key="8">
    <source>
        <dbReference type="ARBA" id="ARBA00022729"/>
    </source>
</evidence>
<dbReference type="InterPro" id="IPR036257">
    <property type="entry name" value="Cyt_c_oxidase_su2_TM_sf"/>
</dbReference>
<dbReference type="InterPro" id="IPR011759">
    <property type="entry name" value="Cyt_c_oxidase_su2_TM_dom"/>
</dbReference>
<evidence type="ECO:0000259" key="16">
    <source>
        <dbReference type="PROSITE" id="PS50857"/>
    </source>
</evidence>
<comment type="catalytic activity">
    <reaction evidence="1">
        <text>2 a quinol + O2 = 2 a quinone + 2 H2O</text>
        <dbReference type="Rhea" id="RHEA:55376"/>
        <dbReference type="ChEBI" id="CHEBI:15377"/>
        <dbReference type="ChEBI" id="CHEBI:15379"/>
        <dbReference type="ChEBI" id="CHEBI:24646"/>
        <dbReference type="ChEBI" id="CHEBI:132124"/>
    </reaction>
</comment>
<feature type="transmembrane region" description="Helical" evidence="15">
    <location>
        <begin position="86"/>
        <end position="104"/>
    </location>
</feature>
<dbReference type="EMBL" id="JAACYS010000019">
    <property type="protein sequence ID" value="NCU17345.1"/>
    <property type="molecule type" value="Genomic_DNA"/>
</dbReference>
<keyword evidence="10 15" id="KW-1133">Transmembrane helix</keyword>
<evidence type="ECO:0000256" key="15">
    <source>
        <dbReference type="SAM" id="Phobius"/>
    </source>
</evidence>
<evidence type="ECO:0000256" key="1">
    <source>
        <dbReference type="ARBA" id="ARBA00000725"/>
    </source>
</evidence>
<evidence type="ECO:0000256" key="7">
    <source>
        <dbReference type="ARBA" id="ARBA00022692"/>
    </source>
</evidence>
<dbReference type="NCBIfam" id="TIGR01432">
    <property type="entry name" value="QOXA"/>
    <property type="match status" value="1"/>
</dbReference>
<evidence type="ECO:0000256" key="9">
    <source>
        <dbReference type="ARBA" id="ARBA00022982"/>
    </source>
</evidence>
<accession>A0ABX0A1N7</accession>
<dbReference type="InterPro" id="IPR006332">
    <property type="entry name" value="QoxA"/>
</dbReference>
<evidence type="ECO:0000256" key="6">
    <source>
        <dbReference type="ARBA" id="ARBA00022660"/>
    </source>
</evidence>
<evidence type="ECO:0000256" key="4">
    <source>
        <dbReference type="ARBA" id="ARBA00022448"/>
    </source>
</evidence>
<dbReference type="PROSITE" id="PS50857">
    <property type="entry name" value="COX2_CUA"/>
    <property type="match status" value="1"/>
</dbReference>
<keyword evidence="6" id="KW-0679">Respiratory chain</keyword>
<evidence type="ECO:0000256" key="10">
    <source>
        <dbReference type="ARBA" id="ARBA00022989"/>
    </source>
</evidence>
<evidence type="ECO:0000313" key="19">
    <source>
        <dbReference type="Proteomes" id="UP000743899"/>
    </source>
</evidence>
<dbReference type="PROSITE" id="PS51257">
    <property type="entry name" value="PROKAR_LIPOPROTEIN"/>
    <property type="match status" value="1"/>
</dbReference>
<dbReference type="Gene3D" id="1.10.287.90">
    <property type="match status" value="1"/>
</dbReference>
<feature type="domain" description="Cytochrome oxidase subunit II transmembrane region profile" evidence="17">
    <location>
        <begin position="19"/>
        <end position="117"/>
    </location>
</feature>
<gene>
    <name evidence="18" type="primary">qoxA</name>
    <name evidence="18" type="ORF">GW534_06105</name>
</gene>
<proteinExistence type="inferred from homology"/>
<keyword evidence="5" id="KW-1003">Cell membrane</keyword>
<dbReference type="InterPro" id="IPR034227">
    <property type="entry name" value="CuRO_UO_II"/>
</dbReference>